<protein>
    <submittedName>
        <fullName evidence="5">Peptidase M14</fullName>
    </submittedName>
</protein>
<dbReference type="InterPro" id="IPR000834">
    <property type="entry name" value="Peptidase_M14"/>
</dbReference>
<keyword evidence="6" id="KW-1185">Reference proteome</keyword>
<dbReference type="RefSeq" id="WP_045978787.1">
    <property type="nucleotide sequence ID" value="NZ_JXXY01000004.1"/>
</dbReference>
<comment type="caution">
    <text evidence="5">The sequence shown here is derived from an EMBL/GenBank/DDBJ whole genome shotgun (WGS) entry which is preliminary data.</text>
</comment>
<dbReference type="Proteomes" id="UP000033664">
    <property type="component" value="Unassembled WGS sequence"/>
</dbReference>
<dbReference type="eggNOG" id="COG2866">
    <property type="taxonomic scope" value="Bacteria"/>
</dbReference>
<evidence type="ECO:0000256" key="2">
    <source>
        <dbReference type="ARBA" id="ARBA00005988"/>
    </source>
</evidence>
<dbReference type="PROSITE" id="PS52035">
    <property type="entry name" value="PEPTIDASE_M14"/>
    <property type="match status" value="1"/>
</dbReference>
<feature type="domain" description="Peptidase M14" evidence="4">
    <location>
        <begin position="48"/>
        <end position="317"/>
    </location>
</feature>
<dbReference type="EMBL" id="JXXZ01000007">
    <property type="protein sequence ID" value="KJY99854.1"/>
    <property type="molecule type" value="Genomic_DNA"/>
</dbReference>
<dbReference type="GO" id="GO:0008270">
    <property type="term" value="F:zinc ion binding"/>
    <property type="evidence" value="ECO:0007669"/>
    <property type="project" value="InterPro"/>
</dbReference>
<dbReference type="GO" id="GO:0005615">
    <property type="term" value="C:extracellular space"/>
    <property type="evidence" value="ECO:0007669"/>
    <property type="project" value="TreeGrafter"/>
</dbReference>
<dbReference type="SMART" id="SM00631">
    <property type="entry name" value="Zn_pept"/>
    <property type="match status" value="1"/>
</dbReference>
<dbReference type="GO" id="GO:0004181">
    <property type="term" value="F:metallocarboxypeptidase activity"/>
    <property type="evidence" value="ECO:0007669"/>
    <property type="project" value="InterPro"/>
</dbReference>
<proteinExistence type="inferred from homology"/>
<gene>
    <name evidence="5" type="ORF">TW72_09510</name>
</gene>
<dbReference type="GeneID" id="58228726"/>
<dbReference type="Gene3D" id="3.40.630.10">
    <property type="entry name" value="Zn peptidases"/>
    <property type="match status" value="1"/>
</dbReference>
<dbReference type="PANTHER" id="PTHR11705">
    <property type="entry name" value="PROTEASE FAMILY M14 CARBOXYPEPTIDASE A,B"/>
    <property type="match status" value="1"/>
</dbReference>
<dbReference type="CDD" id="cd06241">
    <property type="entry name" value="M14-like"/>
    <property type="match status" value="1"/>
</dbReference>
<comment type="caution">
    <text evidence="3">Lacks conserved residue(s) required for the propagation of feature annotation.</text>
</comment>
<sequence length="589" mass="66054">MFTSLLLATALAADAHLPKLIPWQGQSEALMQQQGVLTTAFEHSGGMISPDYQATMAYLKRLQQANPTQFSLVKIGQSDAGRDINMLVASEQGNNSAAHIANSDKPTLLIQAGIHSGEIDGKDAGFMLLRDIATGKRLDILKSVNLLFIPILNVDGHERASAYNRINQRGPAVMGFRTNGQNLNLNRDFTKLDTPGVRALAEVVNQYQPSLYLDIHVTDGADYQYDITYGYAPTFASATPKVTAAMDQWIAPVIDQKLEKMGHIPGPLVFVMDKMDFAKGLAGWVAGPRYSNGWGELRHLPTILVENHSLKPYKQRVLGTYVLIDGAITALTRHGDDINAAVAQSKAQQQERLVVERSYAKEPDTIAFKGIAYDYYESTATGAKEVRYLGKPKHYDALPIFWQKEIKTEVDVPKAFYIPRQYTDVIATLKMQGVEIKPVTADIELPLAQARIVNHQFAQAPFEGRFRVSAEFDYSTAKTPVNQQWLKVSTKQPLGLLATHMLHPEAPDSLFQWGFFHSIFQRTEYVENYALAPYAQQMLESNPDIAERYNAKLEDEDFANDSDARRAWLYAQTPYYDQHYLHYPILMQF</sequence>
<reference evidence="5 6" key="1">
    <citation type="journal article" date="2015" name="BMC Genomics">
        <title>Genome mining reveals unlocked bioactive potential of marine Gram-negative bacteria.</title>
        <authorList>
            <person name="Machado H."/>
            <person name="Sonnenschein E.C."/>
            <person name="Melchiorsen J."/>
            <person name="Gram L."/>
        </authorList>
    </citation>
    <scope>NUCLEOTIDE SEQUENCE [LARGE SCALE GENOMIC DNA]</scope>
    <source>
        <strain evidence="5 6">S3137</strain>
    </source>
</reference>
<dbReference type="PATRIC" id="fig|151081.8.peg.1094"/>
<evidence type="ECO:0000259" key="4">
    <source>
        <dbReference type="PROSITE" id="PS52035"/>
    </source>
</evidence>
<evidence type="ECO:0000313" key="6">
    <source>
        <dbReference type="Proteomes" id="UP000033664"/>
    </source>
</evidence>
<dbReference type="OrthoDB" id="9767214at2"/>
<dbReference type="PANTHER" id="PTHR11705:SF145">
    <property type="entry name" value="PEPTIDASE M14 CARBOXYPEPTIDASE A DOMAIN-CONTAINING PROTEIN"/>
    <property type="match status" value="1"/>
</dbReference>
<dbReference type="GO" id="GO:0006508">
    <property type="term" value="P:proteolysis"/>
    <property type="evidence" value="ECO:0007669"/>
    <property type="project" value="InterPro"/>
</dbReference>
<evidence type="ECO:0000256" key="3">
    <source>
        <dbReference type="PROSITE-ProRule" id="PRU01379"/>
    </source>
</evidence>
<organism evidence="5 6">
    <name type="scientific">Pseudoalteromonas ruthenica</name>
    <dbReference type="NCBI Taxonomy" id="151081"/>
    <lineage>
        <taxon>Bacteria</taxon>
        <taxon>Pseudomonadati</taxon>
        <taxon>Pseudomonadota</taxon>
        <taxon>Gammaproteobacteria</taxon>
        <taxon>Alteromonadales</taxon>
        <taxon>Pseudoalteromonadaceae</taxon>
        <taxon>Pseudoalteromonas</taxon>
    </lineage>
</organism>
<dbReference type="Pfam" id="PF00246">
    <property type="entry name" value="Peptidase_M14"/>
    <property type="match status" value="1"/>
</dbReference>
<dbReference type="AlphaFoldDB" id="A0A0F4PVN7"/>
<comment type="similarity">
    <text evidence="2 3">Belongs to the peptidase M14 family.</text>
</comment>
<accession>A0A0F4PVN7</accession>
<evidence type="ECO:0000313" key="5">
    <source>
        <dbReference type="EMBL" id="KJY99854.1"/>
    </source>
</evidence>
<name>A0A0F4PVN7_9GAMM</name>
<dbReference type="SUPFAM" id="SSF53187">
    <property type="entry name" value="Zn-dependent exopeptidases"/>
    <property type="match status" value="1"/>
</dbReference>
<comment type="cofactor">
    <cofactor evidence="1">
        <name>Zn(2+)</name>
        <dbReference type="ChEBI" id="CHEBI:29105"/>
    </cofactor>
</comment>
<evidence type="ECO:0000256" key="1">
    <source>
        <dbReference type="ARBA" id="ARBA00001947"/>
    </source>
</evidence>